<dbReference type="EMBL" id="BAABME010008454">
    <property type="protein sequence ID" value="GAA0173122.1"/>
    <property type="molecule type" value="Genomic_DNA"/>
</dbReference>
<feature type="compositionally biased region" description="Polar residues" evidence="1">
    <location>
        <begin position="151"/>
        <end position="160"/>
    </location>
</feature>
<reference evidence="3 4" key="1">
    <citation type="submission" date="2024-01" db="EMBL/GenBank/DDBJ databases">
        <title>The complete chloroplast genome sequence of Lithospermum erythrorhizon: insights into the phylogenetic relationship among Boraginaceae species and the maternal lineages of purple gromwells.</title>
        <authorList>
            <person name="Okada T."/>
            <person name="Watanabe K."/>
        </authorList>
    </citation>
    <scope>NUCLEOTIDE SEQUENCE [LARGE SCALE GENOMIC DNA]</scope>
</reference>
<feature type="signal peptide" evidence="2">
    <location>
        <begin position="1"/>
        <end position="22"/>
    </location>
</feature>
<evidence type="ECO:0000313" key="4">
    <source>
        <dbReference type="Proteomes" id="UP001454036"/>
    </source>
</evidence>
<name>A0AAV3R9P1_LITER</name>
<dbReference type="Proteomes" id="UP001454036">
    <property type="component" value="Unassembled WGS sequence"/>
</dbReference>
<evidence type="ECO:0000313" key="3">
    <source>
        <dbReference type="EMBL" id="GAA0173122.1"/>
    </source>
</evidence>
<feature type="region of interest" description="Disordered" evidence="1">
    <location>
        <begin position="122"/>
        <end position="160"/>
    </location>
</feature>
<keyword evidence="4" id="KW-1185">Reference proteome</keyword>
<evidence type="ECO:0000256" key="1">
    <source>
        <dbReference type="SAM" id="MobiDB-lite"/>
    </source>
</evidence>
<accession>A0AAV3R9P1</accession>
<evidence type="ECO:0000256" key="2">
    <source>
        <dbReference type="SAM" id="SignalP"/>
    </source>
</evidence>
<comment type="caution">
    <text evidence="3">The sequence shown here is derived from an EMBL/GenBank/DDBJ whole genome shotgun (WGS) entry which is preliminary data.</text>
</comment>
<feature type="chain" id="PRO_5043539720" evidence="2">
    <location>
        <begin position="23"/>
        <end position="180"/>
    </location>
</feature>
<gene>
    <name evidence="3" type="ORF">LIER_26802</name>
</gene>
<proteinExistence type="predicted"/>
<feature type="region of interest" description="Disordered" evidence="1">
    <location>
        <begin position="23"/>
        <end position="110"/>
    </location>
</feature>
<dbReference type="AlphaFoldDB" id="A0AAV3R9P1"/>
<feature type="compositionally biased region" description="Polar residues" evidence="1">
    <location>
        <begin position="80"/>
        <end position="94"/>
    </location>
</feature>
<sequence length="180" mass="18246">MMERKFVVLALMFLAVGGLTSANEEEASSTSPVEATTPNVPPTLNEDDLLSDPPIIEGPSVASPDNELLAPSTEGPPADSPNNAEGPSITSADNEISVPPTQGPSPFEGHVAEVPIGLVDEEGFPIDTAPTPEIEMPPPTVSAPSPPLNPTSTGVPYSGASPSKISSVIVLAGAVGVFSL</sequence>
<organism evidence="3 4">
    <name type="scientific">Lithospermum erythrorhizon</name>
    <name type="common">Purple gromwell</name>
    <name type="synonym">Lithospermum officinale var. erythrorhizon</name>
    <dbReference type="NCBI Taxonomy" id="34254"/>
    <lineage>
        <taxon>Eukaryota</taxon>
        <taxon>Viridiplantae</taxon>
        <taxon>Streptophyta</taxon>
        <taxon>Embryophyta</taxon>
        <taxon>Tracheophyta</taxon>
        <taxon>Spermatophyta</taxon>
        <taxon>Magnoliopsida</taxon>
        <taxon>eudicotyledons</taxon>
        <taxon>Gunneridae</taxon>
        <taxon>Pentapetalae</taxon>
        <taxon>asterids</taxon>
        <taxon>lamiids</taxon>
        <taxon>Boraginales</taxon>
        <taxon>Boraginaceae</taxon>
        <taxon>Boraginoideae</taxon>
        <taxon>Lithospermeae</taxon>
        <taxon>Lithospermum</taxon>
    </lineage>
</organism>
<keyword evidence="2" id="KW-0732">Signal</keyword>
<protein>
    <submittedName>
        <fullName evidence="3">Uncharacterized protein</fullName>
    </submittedName>
</protein>
<feature type="compositionally biased region" description="Pro residues" evidence="1">
    <location>
        <begin position="135"/>
        <end position="149"/>
    </location>
</feature>